<feature type="transmembrane region" description="Helical" evidence="1">
    <location>
        <begin position="20"/>
        <end position="44"/>
    </location>
</feature>
<feature type="transmembrane region" description="Helical" evidence="1">
    <location>
        <begin position="143"/>
        <end position="163"/>
    </location>
</feature>
<keyword evidence="1" id="KW-1133">Transmembrane helix</keyword>
<name>A0A8J2WPM0_9STRA</name>
<dbReference type="Proteomes" id="UP000789595">
    <property type="component" value="Unassembled WGS sequence"/>
</dbReference>
<dbReference type="AlphaFoldDB" id="A0A8J2WPM0"/>
<comment type="caution">
    <text evidence="2">The sequence shown here is derived from an EMBL/GenBank/DDBJ whole genome shotgun (WGS) entry which is preliminary data.</text>
</comment>
<keyword evidence="1" id="KW-0472">Membrane</keyword>
<dbReference type="OrthoDB" id="236350at2759"/>
<feature type="transmembrane region" description="Helical" evidence="1">
    <location>
        <begin position="113"/>
        <end position="137"/>
    </location>
</feature>
<feature type="transmembrane region" description="Helical" evidence="1">
    <location>
        <begin position="201"/>
        <end position="224"/>
    </location>
</feature>
<feature type="transmembrane region" description="Helical" evidence="1">
    <location>
        <begin position="230"/>
        <end position="249"/>
    </location>
</feature>
<reference evidence="2" key="1">
    <citation type="submission" date="2021-11" db="EMBL/GenBank/DDBJ databases">
        <authorList>
            <consortium name="Genoscope - CEA"/>
            <person name="William W."/>
        </authorList>
    </citation>
    <scope>NUCLEOTIDE SEQUENCE</scope>
</reference>
<organism evidence="2 3">
    <name type="scientific">Pelagomonas calceolata</name>
    <dbReference type="NCBI Taxonomy" id="35677"/>
    <lineage>
        <taxon>Eukaryota</taxon>
        <taxon>Sar</taxon>
        <taxon>Stramenopiles</taxon>
        <taxon>Ochrophyta</taxon>
        <taxon>Pelagophyceae</taxon>
        <taxon>Pelagomonadales</taxon>
        <taxon>Pelagomonadaceae</taxon>
        <taxon>Pelagomonas</taxon>
    </lineage>
</organism>
<evidence type="ECO:0000313" key="2">
    <source>
        <dbReference type="EMBL" id="CAH0363952.1"/>
    </source>
</evidence>
<feature type="transmembrane region" description="Helical" evidence="1">
    <location>
        <begin position="64"/>
        <end position="82"/>
    </location>
</feature>
<evidence type="ECO:0000313" key="3">
    <source>
        <dbReference type="Proteomes" id="UP000789595"/>
    </source>
</evidence>
<evidence type="ECO:0000256" key="1">
    <source>
        <dbReference type="SAM" id="Phobius"/>
    </source>
</evidence>
<accession>A0A8J2WPM0</accession>
<proteinExistence type="predicted"/>
<sequence length="284" mass="31529">MSSRSITMPDRELSFVKRHFGTDVLAAGWLLLLATFFYTAYSILFLMEMWGDTFPRVFFAWDNLIASLVFVVAGVYFALLGYPAELEEFERSSLGVDLDQLSWREKYFTANKFLIAIWMFIFACGFYYAAGIVWIIYGQPLVGVTFLLSTFAGQAACFVWAYAAMPANMQSNDGAGSSVLYDTCCGCDWPWLKARIGTDALLGNWLFFIACFGAGCYGFIYVLFQPASAMAWTMFAFAANMALGSYLYLRAFDPETAGGSLFFGDSIEGVDKSPLIHYGATSSA</sequence>
<protein>
    <submittedName>
        <fullName evidence="2">Uncharacterized protein</fullName>
    </submittedName>
</protein>
<dbReference type="EMBL" id="CAKKNE010000001">
    <property type="protein sequence ID" value="CAH0363952.1"/>
    <property type="molecule type" value="Genomic_DNA"/>
</dbReference>
<keyword evidence="3" id="KW-1185">Reference proteome</keyword>
<gene>
    <name evidence="2" type="ORF">PECAL_1P02960</name>
</gene>
<keyword evidence="1" id="KW-0812">Transmembrane</keyword>